<protein>
    <recommendedName>
        <fullName evidence="2">PAZ domain-containing protein</fullName>
    </recommendedName>
</protein>
<dbReference type="GO" id="GO:0003723">
    <property type="term" value="F:RNA binding"/>
    <property type="evidence" value="ECO:0007669"/>
    <property type="project" value="InterPro"/>
</dbReference>
<dbReference type="PANTHER" id="PTHR22891">
    <property type="entry name" value="EUKARYOTIC TRANSLATION INITIATION FACTOR 2C"/>
    <property type="match status" value="1"/>
</dbReference>
<dbReference type="InterPro" id="IPR014811">
    <property type="entry name" value="ArgoL1"/>
</dbReference>
<organism evidence="3 4">
    <name type="scientific">Asterophora parasitica</name>
    <dbReference type="NCBI Taxonomy" id="117018"/>
    <lineage>
        <taxon>Eukaryota</taxon>
        <taxon>Fungi</taxon>
        <taxon>Dikarya</taxon>
        <taxon>Basidiomycota</taxon>
        <taxon>Agaricomycotina</taxon>
        <taxon>Agaricomycetes</taxon>
        <taxon>Agaricomycetidae</taxon>
        <taxon>Agaricales</taxon>
        <taxon>Tricholomatineae</taxon>
        <taxon>Lyophyllaceae</taxon>
        <taxon>Asterophora</taxon>
    </lineage>
</organism>
<feature type="region of interest" description="Disordered" evidence="1">
    <location>
        <begin position="1"/>
        <end position="32"/>
    </location>
</feature>
<dbReference type="InterPro" id="IPR032474">
    <property type="entry name" value="Argonaute_N"/>
</dbReference>
<dbReference type="CDD" id="cd02846">
    <property type="entry name" value="PAZ_argonaute_like"/>
    <property type="match status" value="1"/>
</dbReference>
<name>A0A9P7G999_9AGAR</name>
<dbReference type="OrthoDB" id="10252740at2759"/>
<dbReference type="EMBL" id="JABCKV010000151">
    <property type="protein sequence ID" value="KAG5642852.1"/>
    <property type="molecule type" value="Genomic_DNA"/>
</dbReference>
<dbReference type="InterPro" id="IPR003100">
    <property type="entry name" value="PAZ_dom"/>
</dbReference>
<evidence type="ECO:0000259" key="2">
    <source>
        <dbReference type="PROSITE" id="PS50821"/>
    </source>
</evidence>
<dbReference type="Pfam" id="PF02170">
    <property type="entry name" value="PAZ"/>
    <property type="match status" value="1"/>
</dbReference>
<feature type="compositionally biased region" description="Basic and acidic residues" evidence="1">
    <location>
        <begin position="1"/>
        <end position="11"/>
    </location>
</feature>
<accession>A0A9P7G999</accession>
<dbReference type="Pfam" id="PF08699">
    <property type="entry name" value="ArgoL1"/>
    <property type="match status" value="1"/>
</dbReference>
<evidence type="ECO:0000313" key="4">
    <source>
        <dbReference type="Proteomes" id="UP000775547"/>
    </source>
</evidence>
<feature type="compositionally biased region" description="Gly residues" evidence="1">
    <location>
        <begin position="13"/>
        <end position="32"/>
    </location>
</feature>
<evidence type="ECO:0000313" key="3">
    <source>
        <dbReference type="EMBL" id="KAG5642852.1"/>
    </source>
</evidence>
<gene>
    <name evidence="3" type="ORF">DXG03_002029</name>
</gene>
<reference evidence="3" key="1">
    <citation type="submission" date="2020-07" db="EMBL/GenBank/DDBJ databases">
        <authorList>
            <person name="Nieuwenhuis M."/>
            <person name="Van De Peppel L.J.J."/>
        </authorList>
    </citation>
    <scope>NUCLEOTIDE SEQUENCE</scope>
    <source>
        <strain evidence="3">AP01</strain>
        <tissue evidence="3">Mycelium</tissue>
    </source>
</reference>
<keyword evidence="4" id="KW-1185">Reference proteome</keyword>
<feature type="domain" description="PAZ" evidence="2">
    <location>
        <begin position="205"/>
        <end position="320"/>
    </location>
</feature>
<dbReference type="PROSITE" id="PS50821">
    <property type="entry name" value="PAZ"/>
    <property type="match status" value="1"/>
</dbReference>
<evidence type="ECO:0000256" key="1">
    <source>
        <dbReference type="SAM" id="MobiDB-lite"/>
    </source>
</evidence>
<dbReference type="SMART" id="SM01163">
    <property type="entry name" value="DUF1785"/>
    <property type="match status" value="1"/>
</dbReference>
<reference evidence="3" key="2">
    <citation type="submission" date="2021-10" db="EMBL/GenBank/DDBJ databases">
        <title>Phylogenomics reveals ancestral predisposition of the termite-cultivated fungus Termitomyces towards a domesticated lifestyle.</title>
        <authorList>
            <person name="Auxier B."/>
            <person name="Grum-Grzhimaylo A."/>
            <person name="Cardenas M.E."/>
            <person name="Lodge J.D."/>
            <person name="Laessoe T."/>
            <person name="Pedersen O."/>
            <person name="Smith M.E."/>
            <person name="Kuyper T.W."/>
            <person name="Franco-Molano E.A."/>
            <person name="Baroni T.J."/>
            <person name="Aanen D.K."/>
        </authorList>
    </citation>
    <scope>NUCLEOTIDE SEQUENCE</scope>
    <source>
        <strain evidence="3">AP01</strain>
        <tissue evidence="3">Mycelium</tissue>
    </source>
</reference>
<dbReference type="Proteomes" id="UP000775547">
    <property type="component" value="Unassembled WGS sequence"/>
</dbReference>
<dbReference type="InterPro" id="IPR036085">
    <property type="entry name" value="PAZ_dom_sf"/>
</dbReference>
<proteinExistence type="predicted"/>
<dbReference type="Gene3D" id="2.170.260.10">
    <property type="entry name" value="paz domain"/>
    <property type="match status" value="1"/>
</dbReference>
<comment type="caution">
    <text evidence="3">The sequence shown here is derived from an EMBL/GenBank/DDBJ whole genome shotgun (WGS) entry which is preliminary data.</text>
</comment>
<dbReference type="AlphaFoldDB" id="A0A9P7G999"/>
<dbReference type="SUPFAM" id="SSF101690">
    <property type="entry name" value="PAZ domain"/>
    <property type="match status" value="1"/>
</dbReference>
<sequence>MPPRIAPDRGAPRGQGRGGPSRGVTRGGGAGRGAITVGLPSIGANIRTIGVKRPDYGTAGRPIALHANSFVATIPGTVIRHYDAIDPSNLPVRLNTILIKKLQMEVAPDIFTPLAVYDGRKNMFAPRELPLGATHSREALNVVVRMHPNEHYPFNTRSFYTNRETKYIGGGIELWRGYFQSVRPGIGRMLINVDISTGMMYKAGPLIDLCLAFFNQTNPQLLSPAQNMPDRERLRLQRFISGLRITTTHTAAGGRPSPPRVIKKLSTAGADVTHFQLRDGTSRTVAQYFQSLSNRPLRFPGLLCVGSGALLPLEVCVVPPGQIMKKQLPPEKTKDVLDFATRKPIERFNSIREGLDPARIEQWAVVIYERQQRFPSQAVNDMIKGLVTACKSVGKLRQN</sequence>
<dbReference type="Pfam" id="PF16486">
    <property type="entry name" value="ArgoN"/>
    <property type="match status" value="1"/>
</dbReference>